<organism evidence="3 4">
    <name type="scientific">Aromatoleum tolulyticum</name>
    <dbReference type="NCBI Taxonomy" id="34027"/>
    <lineage>
        <taxon>Bacteria</taxon>
        <taxon>Pseudomonadati</taxon>
        <taxon>Pseudomonadota</taxon>
        <taxon>Betaproteobacteria</taxon>
        <taxon>Rhodocyclales</taxon>
        <taxon>Rhodocyclaceae</taxon>
        <taxon>Aromatoleum</taxon>
    </lineage>
</organism>
<proteinExistence type="predicted"/>
<evidence type="ECO:0000313" key="4">
    <source>
        <dbReference type="Proteomes" id="UP000186819"/>
    </source>
</evidence>
<dbReference type="RefSeq" id="WP_076604453.1">
    <property type="nucleotide sequence ID" value="NZ_FTMD01000025.1"/>
</dbReference>
<dbReference type="PROSITE" id="PS51257">
    <property type="entry name" value="PROKAR_LIPOPROTEIN"/>
    <property type="match status" value="1"/>
</dbReference>
<keyword evidence="2" id="KW-0732">Signal</keyword>
<dbReference type="STRING" id="34027.SAMN05421829_12544"/>
<evidence type="ECO:0000256" key="2">
    <source>
        <dbReference type="SAM" id="SignalP"/>
    </source>
</evidence>
<dbReference type="AlphaFoldDB" id="A0A1N7CLV3"/>
<dbReference type="EMBL" id="FTMD01000025">
    <property type="protein sequence ID" value="SIR64505.1"/>
    <property type="molecule type" value="Genomic_DNA"/>
</dbReference>
<name>A0A1N7CLV3_9RHOO</name>
<sequence length="90" mass="8677">MSATKTSRPLARPLLIAALMAPLLLTACGKKESESSMPSGSAAQPTSPPMSSPAPAAPSAPTPPATSTPPAGDSTSTPPAAPATGSEPAK</sequence>
<protein>
    <submittedName>
        <fullName evidence="3">Uncharacterized protein</fullName>
    </submittedName>
</protein>
<keyword evidence="4" id="KW-1185">Reference proteome</keyword>
<feature type="region of interest" description="Disordered" evidence="1">
    <location>
        <begin position="30"/>
        <end position="90"/>
    </location>
</feature>
<reference evidence="4" key="1">
    <citation type="submission" date="2017-01" db="EMBL/GenBank/DDBJ databases">
        <authorList>
            <person name="Varghese N."/>
            <person name="Submissions S."/>
        </authorList>
    </citation>
    <scope>NUCLEOTIDE SEQUENCE [LARGE SCALE GENOMIC DNA]</scope>
    <source>
        <strain evidence="4">ATCC 51758</strain>
    </source>
</reference>
<gene>
    <name evidence="3" type="ORF">SAMN05421829_12544</name>
</gene>
<feature type="chain" id="PRO_5013065938" evidence="2">
    <location>
        <begin position="28"/>
        <end position="90"/>
    </location>
</feature>
<accession>A0A1N7CLV3</accession>
<evidence type="ECO:0000256" key="1">
    <source>
        <dbReference type="SAM" id="MobiDB-lite"/>
    </source>
</evidence>
<dbReference type="Proteomes" id="UP000186819">
    <property type="component" value="Unassembled WGS sequence"/>
</dbReference>
<feature type="compositionally biased region" description="Pro residues" evidence="1">
    <location>
        <begin position="46"/>
        <end position="67"/>
    </location>
</feature>
<feature type="compositionally biased region" description="Low complexity" evidence="1">
    <location>
        <begin position="68"/>
        <end position="90"/>
    </location>
</feature>
<evidence type="ECO:0000313" key="3">
    <source>
        <dbReference type="EMBL" id="SIR64505.1"/>
    </source>
</evidence>
<feature type="signal peptide" evidence="2">
    <location>
        <begin position="1"/>
        <end position="27"/>
    </location>
</feature>